<evidence type="ECO:0000313" key="1">
    <source>
        <dbReference type="EMBL" id="MBB6015971.1"/>
    </source>
</evidence>
<proteinExistence type="predicted"/>
<reference evidence="2 3" key="1">
    <citation type="submission" date="2019-06" db="EMBL/GenBank/DDBJ databases">
        <title>Genome sequence of Deinococcus radiopugnans ATCC 19172.</title>
        <authorList>
            <person name="Maclea K.S."/>
            <person name="Maynard C.R."/>
        </authorList>
    </citation>
    <scope>NUCLEOTIDE SEQUENCE [LARGE SCALE GENOMIC DNA]</scope>
    <source>
        <strain evidence="2 3">ATCC 19172</strain>
    </source>
</reference>
<reference evidence="1 4" key="2">
    <citation type="submission" date="2020-08" db="EMBL/GenBank/DDBJ databases">
        <title>Genomic Encyclopedia of Type Strains, Phase IV (KMG-IV): sequencing the most valuable type-strain genomes for metagenomic binning, comparative biology and taxonomic classification.</title>
        <authorList>
            <person name="Goeker M."/>
        </authorList>
    </citation>
    <scope>NUCLEOTIDE SEQUENCE [LARGE SCALE GENOMIC DNA]</scope>
    <source>
        <strain evidence="1 4">DSM 12027</strain>
    </source>
</reference>
<dbReference type="EMBL" id="VDMO01000003">
    <property type="protein sequence ID" value="TNM72341.1"/>
    <property type="molecule type" value="Genomic_DNA"/>
</dbReference>
<protein>
    <submittedName>
        <fullName evidence="2">Uncharacterized protein</fullName>
    </submittedName>
</protein>
<sequence>MTNVPHPFTVPVPPMLRDRWTPSVGPETELFGVLVLEAVKPSEDAEVPAPAEWEIRVWPVARLGDVTIEAQPLRPWLGADDLRTALQAAGWTPLGPIRVRRGLVEGSCG</sequence>
<dbReference type="AlphaFoldDB" id="A0A5C4YB43"/>
<gene>
    <name evidence="2" type="ORF">FHR04_03315</name>
    <name evidence="1" type="ORF">HNQ04_001203</name>
</gene>
<keyword evidence="4" id="KW-1185">Reference proteome</keyword>
<dbReference type="RefSeq" id="WP_139400799.1">
    <property type="nucleotide sequence ID" value="NZ_JACHEW010000004.1"/>
</dbReference>
<evidence type="ECO:0000313" key="2">
    <source>
        <dbReference type="EMBL" id="TNM72341.1"/>
    </source>
</evidence>
<organism evidence="2 3">
    <name type="scientific">Deinococcus radiopugnans ATCC 19172</name>
    <dbReference type="NCBI Taxonomy" id="585398"/>
    <lineage>
        <taxon>Bacteria</taxon>
        <taxon>Thermotogati</taxon>
        <taxon>Deinococcota</taxon>
        <taxon>Deinococci</taxon>
        <taxon>Deinococcales</taxon>
        <taxon>Deinococcaceae</taxon>
        <taxon>Deinococcus</taxon>
    </lineage>
</organism>
<dbReference type="OrthoDB" id="71563at2"/>
<accession>A0A5C4YB43</accession>
<name>A0A5C4YB43_9DEIO</name>
<evidence type="ECO:0000313" key="3">
    <source>
        <dbReference type="Proteomes" id="UP000313988"/>
    </source>
</evidence>
<dbReference type="Proteomes" id="UP000313988">
    <property type="component" value="Unassembled WGS sequence"/>
</dbReference>
<dbReference type="EMBL" id="JACHEW010000004">
    <property type="protein sequence ID" value="MBB6015971.1"/>
    <property type="molecule type" value="Genomic_DNA"/>
</dbReference>
<dbReference type="Proteomes" id="UP000629870">
    <property type="component" value="Unassembled WGS sequence"/>
</dbReference>
<evidence type="ECO:0000313" key="4">
    <source>
        <dbReference type="Proteomes" id="UP000629870"/>
    </source>
</evidence>
<comment type="caution">
    <text evidence="2">The sequence shown here is derived from an EMBL/GenBank/DDBJ whole genome shotgun (WGS) entry which is preliminary data.</text>
</comment>